<proteinExistence type="predicted"/>
<dbReference type="RefSeq" id="WP_024071330.1">
    <property type="nucleotide sequence ID" value="NC_023062.1"/>
</dbReference>
<keyword evidence="2" id="KW-1185">Reference proteome</keyword>
<evidence type="ECO:0000313" key="2">
    <source>
        <dbReference type="Proteomes" id="UP000018745"/>
    </source>
</evidence>
<evidence type="ECO:0000313" key="1">
    <source>
        <dbReference type="EMBL" id="AHC40358.1"/>
    </source>
</evidence>
<gene>
    <name evidence="1" type="ORF">OVS_02795</name>
</gene>
<dbReference type="EMBL" id="CP006935">
    <property type="protein sequence ID" value="AHC40358.1"/>
    <property type="molecule type" value="Genomic_DNA"/>
</dbReference>
<sequence length="264" mass="29298">MRFLGGALTRWKIAGGCIVLLGGTTFTGLVCTEIYKDGVSSALAKLGGWVVQVFNWVGSASPPSAPSTPLDPITPITQAWDKVSGWATMIAGAFPEGYKWVKESDNAQFLATFLKSFWNLSFAKNVVFNLHLTIRAWLGVLFDSDALSKFPDAFQTFKVLAKFLSKKEVAKNGNKDMINWLYLRLMVNPRRTINVLKRGSKNGSVNDENQLKCNGATGRRKKKKENTLPLGVCFICREKDELIEHMKKFLTEGSMPPATPKETK</sequence>
<accession>A0ABN4BS32</accession>
<name>A0ABN4BS32_9MOLU</name>
<dbReference type="Proteomes" id="UP000018745">
    <property type="component" value="Chromosome"/>
</dbReference>
<reference evidence="1 2" key="1">
    <citation type="journal article" date="2014" name="Genome Announc.">
        <title>Complete Genome Sequence of Mycoplasma ovis Strain Michigan, a Hemoplasma of Sheep with Two Distinct 16S rRNA Genes.</title>
        <authorList>
            <person name="Deshuillers P.L."/>
            <person name="Santos A.P."/>
            <person name="do Nascimento N.C."/>
            <person name="Hampel J.A."/>
            <person name="Bergin I.L."/>
            <person name="Dyson M.C."/>
            <person name="Messick J.B."/>
        </authorList>
    </citation>
    <scope>NUCLEOTIDE SEQUENCE [LARGE SCALE GENOMIC DNA]</scope>
    <source>
        <strain evidence="1 2">Michigan</strain>
    </source>
</reference>
<organism evidence="1 2">
    <name type="scientific">Mycoplasma ovis str. Michigan</name>
    <dbReference type="NCBI Taxonomy" id="1415773"/>
    <lineage>
        <taxon>Bacteria</taxon>
        <taxon>Bacillati</taxon>
        <taxon>Mycoplasmatota</taxon>
        <taxon>Mollicutes</taxon>
        <taxon>Mycoplasmataceae</taxon>
        <taxon>Mycoplasma</taxon>
    </lineage>
</organism>
<protein>
    <submittedName>
        <fullName evidence="1">Uncharacterized protein</fullName>
    </submittedName>
</protein>